<name>A0AA89I2C8_9LACO</name>
<comment type="caution">
    <text evidence="2">The sequence shown here is derived from an EMBL/GenBank/DDBJ whole genome shotgun (WGS) entry which is preliminary data.</text>
</comment>
<dbReference type="InterPro" id="IPR000073">
    <property type="entry name" value="AB_hydrolase_1"/>
</dbReference>
<dbReference type="AlphaFoldDB" id="A0AA89I2C8"/>
<evidence type="ECO:0000313" key="2">
    <source>
        <dbReference type="EMBL" id="KRM24229.1"/>
    </source>
</evidence>
<keyword evidence="2" id="KW-0378">Hydrolase</keyword>
<dbReference type="PANTHER" id="PTHR43433:SF5">
    <property type="entry name" value="AB HYDROLASE-1 DOMAIN-CONTAINING PROTEIN"/>
    <property type="match status" value="1"/>
</dbReference>
<dbReference type="SUPFAM" id="SSF53474">
    <property type="entry name" value="alpha/beta-Hydrolases"/>
    <property type="match status" value="1"/>
</dbReference>
<dbReference type="EMBL" id="AYZB01000003">
    <property type="protein sequence ID" value="KRM24229.1"/>
    <property type="molecule type" value="Genomic_DNA"/>
</dbReference>
<feature type="domain" description="AB hydrolase-1" evidence="1">
    <location>
        <begin position="32"/>
        <end position="265"/>
    </location>
</feature>
<protein>
    <submittedName>
        <fullName evidence="2">Alpha beta hydrolase</fullName>
    </submittedName>
</protein>
<sequence length="277" mass="30751">MQAYIEVPNQMITASNGVRYAYRTSGIQEAVPLVLLTHLSANLDNWDPRLIDALAKERYVITFDNQGVGLSSGRVPITIEQMARDVLPLLDALGYDKVDILSLSMGGMVAQELIKIAPQRVRKLILSGTGPRGGVGIRAVTRISNIDLVKSLVTFKDVKTYLFFTSSTASQQKARLFLEQIHLRKKNRDKNITIPAYVHQLKAIHTWGKQSSEALDFITQPTLVVNGDQDRMVPTENSYVLAKKIQDSDLIIYPDAGHASIFQEPTLFAKQALAFLA</sequence>
<proteinExistence type="predicted"/>
<dbReference type="Proteomes" id="UP000050823">
    <property type="component" value="Unassembled WGS sequence"/>
</dbReference>
<dbReference type="GO" id="GO:0016787">
    <property type="term" value="F:hydrolase activity"/>
    <property type="evidence" value="ECO:0007669"/>
    <property type="project" value="UniProtKB-KW"/>
</dbReference>
<evidence type="ECO:0000313" key="3">
    <source>
        <dbReference type="Proteomes" id="UP000050823"/>
    </source>
</evidence>
<dbReference type="Pfam" id="PF00561">
    <property type="entry name" value="Abhydrolase_1"/>
    <property type="match status" value="1"/>
</dbReference>
<dbReference type="InterPro" id="IPR050471">
    <property type="entry name" value="AB_hydrolase"/>
</dbReference>
<organism evidence="2 3">
    <name type="scientific">Latilactobacillus graminis DSM 20719</name>
    <dbReference type="NCBI Taxonomy" id="1423752"/>
    <lineage>
        <taxon>Bacteria</taxon>
        <taxon>Bacillati</taxon>
        <taxon>Bacillota</taxon>
        <taxon>Bacilli</taxon>
        <taxon>Lactobacillales</taxon>
        <taxon>Lactobacillaceae</taxon>
        <taxon>Latilactobacillus</taxon>
    </lineage>
</organism>
<accession>A0AA89I2C8</accession>
<reference evidence="2 3" key="1">
    <citation type="journal article" date="2015" name="Genome Announc.">
        <title>Expanding the biotechnology potential of lactobacilli through comparative genomics of 213 strains and associated genera.</title>
        <authorList>
            <person name="Sun Z."/>
            <person name="Harris H.M."/>
            <person name="McCann A."/>
            <person name="Guo C."/>
            <person name="Argimon S."/>
            <person name="Zhang W."/>
            <person name="Yang X."/>
            <person name="Jeffery I.B."/>
            <person name="Cooney J.C."/>
            <person name="Kagawa T.F."/>
            <person name="Liu W."/>
            <person name="Song Y."/>
            <person name="Salvetti E."/>
            <person name="Wrobel A."/>
            <person name="Rasinkangas P."/>
            <person name="Parkhill J."/>
            <person name="Rea M.C."/>
            <person name="O'Sullivan O."/>
            <person name="Ritari J."/>
            <person name="Douillard F.P."/>
            <person name="Paul Ross R."/>
            <person name="Yang R."/>
            <person name="Briner A.E."/>
            <person name="Felis G.E."/>
            <person name="de Vos W.M."/>
            <person name="Barrangou R."/>
            <person name="Klaenhammer T.R."/>
            <person name="Caufield P.W."/>
            <person name="Cui Y."/>
            <person name="Zhang H."/>
            <person name="O'Toole P.W."/>
        </authorList>
    </citation>
    <scope>NUCLEOTIDE SEQUENCE [LARGE SCALE GENOMIC DNA]</scope>
    <source>
        <strain evidence="2 3">DSM 20719</strain>
    </source>
</reference>
<dbReference type="InterPro" id="IPR029058">
    <property type="entry name" value="AB_hydrolase_fold"/>
</dbReference>
<gene>
    <name evidence="2" type="ORF">FC90_GL000706</name>
</gene>
<evidence type="ECO:0000259" key="1">
    <source>
        <dbReference type="Pfam" id="PF00561"/>
    </source>
</evidence>
<dbReference type="RefSeq" id="WP_057907616.1">
    <property type="nucleotide sequence ID" value="NZ_AYZB01000003.1"/>
</dbReference>
<dbReference type="PANTHER" id="PTHR43433">
    <property type="entry name" value="HYDROLASE, ALPHA/BETA FOLD FAMILY PROTEIN"/>
    <property type="match status" value="1"/>
</dbReference>
<dbReference type="PRINTS" id="PR00111">
    <property type="entry name" value="ABHYDROLASE"/>
</dbReference>
<dbReference type="Gene3D" id="3.40.50.1820">
    <property type="entry name" value="alpha/beta hydrolase"/>
    <property type="match status" value="1"/>
</dbReference>